<evidence type="ECO:0000313" key="2">
    <source>
        <dbReference type="EMBL" id="WSD19066.1"/>
    </source>
</evidence>
<dbReference type="SUPFAM" id="SSF56112">
    <property type="entry name" value="Protein kinase-like (PK-like)"/>
    <property type="match status" value="1"/>
</dbReference>
<dbReference type="InterPro" id="IPR002575">
    <property type="entry name" value="Aminoglycoside_PTrfase"/>
</dbReference>
<evidence type="ECO:0000259" key="1">
    <source>
        <dbReference type="Pfam" id="PF01636"/>
    </source>
</evidence>
<sequence>MTMSAPPATGVRTPWEAVPEPVRRAVAELLGAPVVEAVTQTGGFSPGPAARVRTADGRRAFVKAVSAEVNPDSPDMHRREARNAAALPAETPAPRLLGMHDDGNWVALVFEDIDGRQPHVPWEEGELACVLDAVGELGRTLTPSPVDVPRVGEALSRAFRGWQKMLDEGRGARAGGRSEGLDPWTVRNLPALAELAAPWAEFASGDTLAHGDLRADNILLTTPENAPHRVLFVDWPHAQLAAPWFDLLVMLPCVRAQGGPDPEVLFTEHPLGRAVDPAGVTATLAALAGYFVGQSRRPSPPGLPTLRVFQRAQGDAALEWLRKRLGPGRT</sequence>
<dbReference type="Gene3D" id="3.30.200.20">
    <property type="entry name" value="Phosphorylase Kinase, domain 1"/>
    <property type="match status" value="1"/>
</dbReference>
<dbReference type="Proteomes" id="UP001340816">
    <property type="component" value="Chromosome"/>
</dbReference>
<feature type="domain" description="Aminoglycoside phosphotransferase" evidence="1">
    <location>
        <begin position="51"/>
        <end position="252"/>
    </location>
</feature>
<reference evidence="2 3" key="1">
    <citation type="submission" date="2022-10" db="EMBL/GenBank/DDBJ databases">
        <title>The complete genomes of actinobacterial strains from the NBC collection.</title>
        <authorList>
            <person name="Joergensen T.S."/>
            <person name="Alvarez Arevalo M."/>
            <person name="Sterndorff E.B."/>
            <person name="Faurdal D."/>
            <person name="Vuksanovic O."/>
            <person name="Mourched A.-S."/>
            <person name="Charusanti P."/>
            <person name="Shaw S."/>
            <person name="Blin K."/>
            <person name="Weber T."/>
        </authorList>
    </citation>
    <scope>NUCLEOTIDE SEQUENCE [LARGE SCALE GENOMIC DNA]</scope>
    <source>
        <strain evidence="2 3">NBC 01752</strain>
    </source>
</reference>
<proteinExistence type="predicted"/>
<name>A0ABZ1HKC5_STRPH</name>
<evidence type="ECO:0000313" key="3">
    <source>
        <dbReference type="Proteomes" id="UP001340816"/>
    </source>
</evidence>
<keyword evidence="3" id="KW-1185">Reference proteome</keyword>
<dbReference type="InterPro" id="IPR011009">
    <property type="entry name" value="Kinase-like_dom_sf"/>
</dbReference>
<dbReference type="RefSeq" id="WP_326761329.1">
    <property type="nucleotide sequence ID" value="NZ_CP109135.1"/>
</dbReference>
<dbReference type="Pfam" id="PF01636">
    <property type="entry name" value="APH"/>
    <property type="match status" value="1"/>
</dbReference>
<organism evidence="2 3">
    <name type="scientific">Streptomyces phaeochromogenes</name>
    <dbReference type="NCBI Taxonomy" id="1923"/>
    <lineage>
        <taxon>Bacteria</taxon>
        <taxon>Bacillati</taxon>
        <taxon>Actinomycetota</taxon>
        <taxon>Actinomycetes</taxon>
        <taxon>Kitasatosporales</taxon>
        <taxon>Streptomycetaceae</taxon>
        <taxon>Streptomyces</taxon>
        <taxon>Streptomyces phaeochromogenes group</taxon>
    </lineage>
</organism>
<accession>A0ABZ1HKC5</accession>
<gene>
    <name evidence="2" type="ORF">OHB35_40730</name>
</gene>
<dbReference type="EMBL" id="CP109135">
    <property type="protein sequence ID" value="WSD19066.1"/>
    <property type="molecule type" value="Genomic_DNA"/>
</dbReference>
<protein>
    <submittedName>
        <fullName evidence="2">Aminoglycoside phosphotransferase family protein</fullName>
    </submittedName>
</protein>
<dbReference type="Gene3D" id="3.90.1200.10">
    <property type="match status" value="1"/>
</dbReference>